<protein>
    <submittedName>
        <fullName evidence="2">M48 family peptidase</fullName>
    </submittedName>
</protein>
<evidence type="ECO:0000313" key="2">
    <source>
        <dbReference type="EMBL" id="QBX57617.1"/>
    </source>
</evidence>
<name>A0A4P7ILV0_9ACTN</name>
<dbReference type="Pfam" id="PF01863">
    <property type="entry name" value="YgjP-like"/>
    <property type="match status" value="1"/>
</dbReference>
<dbReference type="OrthoDB" id="9811177at2"/>
<dbReference type="PANTHER" id="PTHR30399:SF1">
    <property type="entry name" value="UTP PYROPHOSPHATASE"/>
    <property type="match status" value="1"/>
</dbReference>
<organism evidence="2 3">
    <name type="scientific">Nocardioides seonyuensis</name>
    <dbReference type="NCBI Taxonomy" id="2518371"/>
    <lineage>
        <taxon>Bacteria</taxon>
        <taxon>Bacillati</taxon>
        <taxon>Actinomycetota</taxon>
        <taxon>Actinomycetes</taxon>
        <taxon>Propionibacteriales</taxon>
        <taxon>Nocardioidaceae</taxon>
        <taxon>Nocardioides</taxon>
    </lineage>
</organism>
<proteinExistence type="predicted"/>
<dbReference type="CDD" id="cd07344">
    <property type="entry name" value="M48_yhfN_like"/>
    <property type="match status" value="1"/>
</dbReference>
<dbReference type="EMBL" id="CP038436">
    <property type="protein sequence ID" value="QBX57617.1"/>
    <property type="molecule type" value="Genomic_DNA"/>
</dbReference>
<dbReference type="KEGG" id="nsn:EXE58_13580"/>
<dbReference type="Proteomes" id="UP000294853">
    <property type="component" value="Chromosome"/>
</dbReference>
<feature type="domain" description="YgjP-like metallopeptidase" evidence="1">
    <location>
        <begin position="84"/>
        <end position="142"/>
    </location>
</feature>
<keyword evidence="3" id="KW-1185">Reference proteome</keyword>
<reference evidence="2 3" key="1">
    <citation type="submission" date="2019-03" db="EMBL/GenBank/DDBJ databases">
        <title>Three New Species of Nocardioides, Nocardioides euryhalodurans sp. nov., Nocardioides seonyuensis sp. nov. and Nocardioides eburneoflavus sp. nov. Iolated from Soil.</title>
        <authorList>
            <person name="Roh S.G."/>
            <person name="Lee C."/>
            <person name="Kim M.-K."/>
            <person name="Kim S.B."/>
        </authorList>
    </citation>
    <scope>NUCLEOTIDE SEQUENCE [LARGE SCALE GENOMIC DNA]</scope>
    <source>
        <strain evidence="2 3">MMS17-SY207-3</strain>
    </source>
</reference>
<dbReference type="InterPro" id="IPR002725">
    <property type="entry name" value="YgjP-like_metallopeptidase"/>
</dbReference>
<dbReference type="PANTHER" id="PTHR30399">
    <property type="entry name" value="UNCHARACTERIZED PROTEIN YGJP"/>
    <property type="match status" value="1"/>
</dbReference>
<evidence type="ECO:0000259" key="1">
    <source>
        <dbReference type="Pfam" id="PF01863"/>
    </source>
</evidence>
<dbReference type="InterPro" id="IPR053136">
    <property type="entry name" value="UTP_pyrophosphatase-like"/>
</dbReference>
<accession>A0A4P7ILV0</accession>
<dbReference type="Gene3D" id="3.30.2010.10">
    <property type="entry name" value="Metalloproteases ('zincins'), catalytic domain"/>
    <property type="match status" value="1"/>
</dbReference>
<gene>
    <name evidence="2" type="ORF">EXE58_13580</name>
</gene>
<dbReference type="AlphaFoldDB" id="A0A4P7ILV0"/>
<sequence>MEVRRSRRRRRTVSAYRDGDRIVVLIPATMSKRDEATWVADMVARLERKERRKHRSDSDLLARAARLNDLYLGGLAVPESVRWVTNQTSRWGSCTPGDRSIRLSTRLQGMPDWVVDYVLVHELAHLIEAGHTREFWAWVERYPRSERARGYLLGWSAGADVEPPSSESEA</sequence>
<evidence type="ECO:0000313" key="3">
    <source>
        <dbReference type="Proteomes" id="UP000294853"/>
    </source>
</evidence>